<feature type="compositionally biased region" description="Acidic residues" evidence="1">
    <location>
        <begin position="25"/>
        <end position="55"/>
    </location>
</feature>
<evidence type="ECO:0000256" key="1">
    <source>
        <dbReference type="SAM" id="MobiDB-lite"/>
    </source>
</evidence>
<dbReference type="RefSeq" id="WP_025434171.1">
    <property type="nucleotide sequence ID" value="NZ_CP004150.1"/>
</dbReference>
<keyword evidence="2" id="KW-0614">Plasmid</keyword>
<sequence length="72" mass="8500">MAVNTSPISLSGGYNDFEHNYSTSQEEEEEEEEEEDNDDDDEDKDDYNNGDEDEENRLNREYKSRSKKPKIM</sequence>
<reference evidence="2" key="1">
    <citation type="submission" date="2013-02" db="EMBL/GenBank/DDBJ databases">
        <title>Comparative genomics of Borrelia species.</title>
        <authorList>
            <person name="Schwan T.G."/>
            <person name="Raffel S.J."/>
            <person name="Porcella S.F."/>
        </authorList>
    </citation>
    <scope>NUCLEOTIDE SEQUENCE</scope>
    <source>
        <strain evidence="2">YOR</strain>
        <plasmid evidence="2">unnamed</plasmid>
    </source>
</reference>
<protein>
    <submittedName>
        <fullName evidence="2">Uncharacterized protein</fullName>
    </submittedName>
</protein>
<geneLocation type="plasmid" evidence="2">
    <name>unnamed</name>
</geneLocation>
<dbReference type="AlphaFoldDB" id="W5SAC8"/>
<accession>W5SAC8</accession>
<proteinExistence type="predicted"/>
<name>W5SAC8_9SPIR</name>
<organism evidence="2">
    <name type="scientific">Borrelia nietonii YOR</name>
    <dbReference type="NCBI Taxonomy" id="1293576"/>
    <lineage>
        <taxon>Bacteria</taxon>
        <taxon>Pseudomonadati</taxon>
        <taxon>Spirochaetota</taxon>
        <taxon>Spirochaetia</taxon>
        <taxon>Spirochaetales</taxon>
        <taxon>Borreliaceae</taxon>
        <taxon>Borrelia</taxon>
        <taxon>Borrelia nietonii</taxon>
    </lineage>
</organism>
<feature type="region of interest" description="Disordered" evidence="1">
    <location>
        <begin position="1"/>
        <end position="72"/>
    </location>
</feature>
<dbReference type="HOGENOM" id="CLU_2714346_0_0_12"/>
<gene>
    <name evidence="2" type="ORF">BHY_0961</name>
</gene>
<evidence type="ECO:0000313" key="2">
    <source>
        <dbReference type="EMBL" id="AHH03912.1"/>
    </source>
</evidence>
<dbReference type="EMBL" id="CP004150">
    <property type="protein sequence ID" value="AHH03912.1"/>
    <property type="molecule type" value="Genomic_DNA"/>
</dbReference>